<evidence type="ECO:0000313" key="3">
    <source>
        <dbReference type="EMBL" id="MFN2974633.1"/>
    </source>
</evidence>
<dbReference type="CDD" id="cd02440">
    <property type="entry name" value="AdoMet_MTases"/>
    <property type="match status" value="1"/>
</dbReference>
<sequence length="689" mass="74885">MPFRTEAGEPRSVSSALFTAATFLSAFLLFLVEPIAAKQLLPRFGGSAGVWISCLVFFQCALLAGYGFADWLARGRNALQREGGAYPLVLGISVLSAAAWALHQSTSPALTAHPFFAISRDLLLTVGLPFLSLAATSPLLQAWFARANAGQTRYSLYGISNLASLLALGLYPTLMEPYLPMHTQRVAWVIGFTFFAVLAIRLQRALPQAAPATAVTSSEEPTETPAPSLNTARLLWLLLPMAASMQLAAITAHLTANVAAIPLLWILPLAVYLLSLVFSFQFPRLLPQGIILRLLAVMLASLGYLLSKVDVSVPIALAIAVYLAELFFAAQFCHAAAYELRPRRAEETTRFYLIFATGGALGAILIGVVFPLIFSANYDLAISFTVTAAVAAFALWQQGWSQRLLWLTGTALLLFLLGLQRIAYRQDTLFSERNFYGTLRVQQNTDSSGQTVRTLANGSIRHGTQIFTPELVRTPTTYYAYDSGVGLALRLCCGDSPRRIGVIGLGTGTVAAYGKPGDTLRFYDINPAVPPVARNLFAYLRQTPATTTIVEGDARASLTFEPPQNFNVLVVDAFSGDAIPLHLLTAEAMQVYLRHLAPGGILAFHVSNQHVDLEPAVQQLGEHNGLQASTVHNAADNSRGEFRSTWVLLTANQQFLAQPEVVQRSQPTQPRAGLRLWTDDYSSLFPLIR</sequence>
<reference evidence="3 4" key="1">
    <citation type="submission" date="2024-12" db="EMBL/GenBank/DDBJ databases">
        <authorList>
            <person name="Lee Y."/>
        </authorList>
    </citation>
    <scope>NUCLEOTIDE SEQUENCE [LARGE SCALE GENOMIC DNA]</scope>
    <source>
        <strain evidence="3 4">03SUJ4</strain>
    </source>
</reference>
<feature type="transmembrane region" description="Helical" evidence="2">
    <location>
        <begin position="186"/>
        <end position="202"/>
    </location>
</feature>
<dbReference type="SUPFAM" id="SSF53335">
    <property type="entry name" value="S-adenosyl-L-methionine-dependent methyltransferases"/>
    <property type="match status" value="1"/>
</dbReference>
<feature type="transmembrane region" description="Helical" evidence="2">
    <location>
        <begin position="260"/>
        <end position="278"/>
    </location>
</feature>
<keyword evidence="2" id="KW-0472">Membrane</keyword>
<organism evidence="3 4">
    <name type="scientific">Terriglobus aquaticus</name>
    <dbReference type="NCBI Taxonomy" id="940139"/>
    <lineage>
        <taxon>Bacteria</taxon>
        <taxon>Pseudomonadati</taxon>
        <taxon>Acidobacteriota</taxon>
        <taxon>Terriglobia</taxon>
        <taxon>Terriglobales</taxon>
        <taxon>Acidobacteriaceae</taxon>
        <taxon>Terriglobus</taxon>
    </lineage>
</organism>
<keyword evidence="2" id="KW-0812">Transmembrane</keyword>
<dbReference type="PANTHER" id="PTHR43317">
    <property type="entry name" value="THERMOSPERMINE SYNTHASE ACAULIS5"/>
    <property type="match status" value="1"/>
</dbReference>
<feature type="transmembrane region" description="Helical" evidence="2">
    <location>
        <begin position="290"/>
        <end position="307"/>
    </location>
</feature>
<feature type="transmembrane region" description="Helical" evidence="2">
    <location>
        <begin position="313"/>
        <end position="330"/>
    </location>
</feature>
<feature type="transmembrane region" description="Helical" evidence="2">
    <location>
        <begin position="50"/>
        <end position="73"/>
    </location>
</feature>
<accession>A0ABW9KHH2</accession>
<evidence type="ECO:0000256" key="1">
    <source>
        <dbReference type="ARBA" id="ARBA00023115"/>
    </source>
</evidence>
<dbReference type="Proteomes" id="UP001634747">
    <property type="component" value="Unassembled WGS sequence"/>
</dbReference>
<gene>
    <name evidence="3" type="ORF">ACK2TP_02540</name>
</gene>
<protein>
    <submittedName>
        <fullName evidence="3">Spermidine synthase</fullName>
    </submittedName>
</protein>
<keyword evidence="2" id="KW-1133">Transmembrane helix</keyword>
<name>A0ABW9KHH2_9BACT</name>
<dbReference type="Gene3D" id="3.40.50.150">
    <property type="entry name" value="Vaccinia Virus protein VP39"/>
    <property type="match status" value="1"/>
</dbReference>
<dbReference type="RefSeq" id="WP_263413807.1">
    <property type="nucleotide sequence ID" value="NZ_BAABBH010000001.1"/>
</dbReference>
<feature type="transmembrane region" description="Helical" evidence="2">
    <location>
        <begin position="122"/>
        <end position="144"/>
    </location>
</feature>
<proteinExistence type="predicted"/>
<dbReference type="PANTHER" id="PTHR43317:SF1">
    <property type="entry name" value="THERMOSPERMINE SYNTHASE ACAULIS5"/>
    <property type="match status" value="1"/>
</dbReference>
<feature type="transmembrane region" description="Helical" evidence="2">
    <location>
        <begin position="12"/>
        <end position="30"/>
    </location>
</feature>
<dbReference type="EMBL" id="JBJYXY010000001">
    <property type="protein sequence ID" value="MFN2974633.1"/>
    <property type="molecule type" value="Genomic_DNA"/>
</dbReference>
<feature type="transmembrane region" description="Helical" evidence="2">
    <location>
        <begin position="156"/>
        <end position="174"/>
    </location>
</feature>
<feature type="transmembrane region" description="Helical" evidence="2">
    <location>
        <begin position="380"/>
        <end position="397"/>
    </location>
</feature>
<dbReference type="NCBIfam" id="NF037959">
    <property type="entry name" value="MFS_SpdSyn"/>
    <property type="match status" value="1"/>
</dbReference>
<dbReference type="InterPro" id="IPR029063">
    <property type="entry name" value="SAM-dependent_MTases_sf"/>
</dbReference>
<feature type="transmembrane region" description="Helical" evidence="2">
    <location>
        <begin position="85"/>
        <end position="102"/>
    </location>
</feature>
<evidence type="ECO:0000313" key="4">
    <source>
        <dbReference type="Proteomes" id="UP001634747"/>
    </source>
</evidence>
<feature type="transmembrane region" description="Helical" evidence="2">
    <location>
        <begin position="351"/>
        <end position="374"/>
    </location>
</feature>
<feature type="transmembrane region" description="Helical" evidence="2">
    <location>
        <begin position="234"/>
        <end position="254"/>
    </location>
</feature>
<comment type="caution">
    <text evidence="3">The sequence shown here is derived from an EMBL/GenBank/DDBJ whole genome shotgun (WGS) entry which is preliminary data.</text>
</comment>
<evidence type="ECO:0000256" key="2">
    <source>
        <dbReference type="SAM" id="Phobius"/>
    </source>
</evidence>
<keyword evidence="1" id="KW-0620">Polyamine biosynthesis</keyword>
<keyword evidence="4" id="KW-1185">Reference proteome</keyword>
<feature type="transmembrane region" description="Helical" evidence="2">
    <location>
        <begin position="404"/>
        <end position="424"/>
    </location>
</feature>